<organism evidence="2 3">
    <name type="scientific">Gordonia alkaliphila</name>
    <dbReference type="NCBI Taxonomy" id="1053547"/>
    <lineage>
        <taxon>Bacteria</taxon>
        <taxon>Bacillati</taxon>
        <taxon>Actinomycetota</taxon>
        <taxon>Actinomycetes</taxon>
        <taxon>Mycobacteriales</taxon>
        <taxon>Gordoniaceae</taxon>
        <taxon>Gordonia</taxon>
    </lineage>
</organism>
<keyword evidence="3" id="KW-1185">Reference proteome</keyword>
<comment type="caution">
    <text evidence="2">The sequence shown here is derived from an EMBL/GenBank/DDBJ whole genome shotgun (WGS) entry which is preliminary data.</text>
</comment>
<accession>A0ABP8Z0Y2</accession>
<evidence type="ECO:0000256" key="1">
    <source>
        <dbReference type="SAM" id="MobiDB-lite"/>
    </source>
</evidence>
<evidence type="ECO:0000313" key="3">
    <source>
        <dbReference type="Proteomes" id="UP001500822"/>
    </source>
</evidence>
<feature type="region of interest" description="Disordered" evidence="1">
    <location>
        <begin position="1"/>
        <end position="33"/>
    </location>
</feature>
<gene>
    <name evidence="2" type="ORF">GCM10023217_10070</name>
</gene>
<sequence length="86" mass="9208">MCGEITVDQIGGPAGLGRRPGRARELAPHDTANAPVTAQSFDRALRDIDTFTPQVGMDLAYPVHLLGGVVRGHDLGFQFLITQLPL</sequence>
<evidence type="ECO:0000313" key="2">
    <source>
        <dbReference type="EMBL" id="GAA4743308.1"/>
    </source>
</evidence>
<name>A0ABP8Z0Y2_9ACTN</name>
<dbReference type="Proteomes" id="UP001500822">
    <property type="component" value="Unassembled WGS sequence"/>
</dbReference>
<protein>
    <submittedName>
        <fullName evidence="2">Uncharacterized protein</fullName>
    </submittedName>
</protein>
<proteinExistence type="predicted"/>
<reference evidence="3" key="1">
    <citation type="journal article" date="2019" name="Int. J. Syst. Evol. Microbiol.">
        <title>The Global Catalogue of Microorganisms (GCM) 10K type strain sequencing project: providing services to taxonomists for standard genome sequencing and annotation.</title>
        <authorList>
            <consortium name="The Broad Institute Genomics Platform"/>
            <consortium name="The Broad Institute Genome Sequencing Center for Infectious Disease"/>
            <person name="Wu L."/>
            <person name="Ma J."/>
        </authorList>
    </citation>
    <scope>NUCLEOTIDE SEQUENCE [LARGE SCALE GENOMIC DNA]</scope>
    <source>
        <strain evidence="3">JCM 18077</strain>
    </source>
</reference>
<dbReference type="EMBL" id="BAABIE010000003">
    <property type="protein sequence ID" value="GAA4743308.1"/>
    <property type="molecule type" value="Genomic_DNA"/>
</dbReference>